<evidence type="ECO:0008006" key="4">
    <source>
        <dbReference type="Google" id="ProtNLM"/>
    </source>
</evidence>
<gene>
    <name evidence="3" type="primary">Nfu_g_1_020914</name>
</gene>
<feature type="transmembrane region" description="Helical" evidence="1">
    <location>
        <begin position="311"/>
        <end position="334"/>
    </location>
</feature>
<sequence length="368" mass="40947">MLHCVCCLFAAMDGVLEGAVVLGGCKLACTFLFLPSLAASYSPVSFCCCCLLIFTDLLVTGFLGFLYIFESWLIDLSPSGDVIALRFLVFLSHTYGSVLLLITFLIALETLIRLLWPHVAVDHPPASQTGGHCYFAGGNVKEEEDSSSTDKNGNLHQVVGFFCCLSVWFIVALNVKWHWKIEEEWAAVCLHKTDSLVKCLPNLFSSMPSALNLCWIVAFLSFLLVLLIISNFLQKHHQSSKQSDVQKLMHRHGDLFLISPLYLSDKWGSEKHQRTNRDIPVAFLAGGQVDSQHTSWCDCQWWGFPRLEGNLMMVLLSGLSIVTLPFNLSVNILLIRTMDVLLDWCVRALLQSAGTENTRVAPTSQGVV</sequence>
<dbReference type="EMBL" id="HAEB01020803">
    <property type="protein sequence ID" value="SBQ67330.1"/>
    <property type="molecule type" value="Transcribed_RNA"/>
</dbReference>
<dbReference type="AlphaFoldDB" id="A0A1A8G6L0"/>
<evidence type="ECO:0000256" key="2">
    <source>
        <dbReference type="SAM" id="SignalP"/>
    </source>
</evidence>
<feature type="transmembrane region" description="Helical" evidence="1">
    <location>
        <begin position="155"/>
        <end position="175"/>
    </location>
</feature>
<feature type="signal peptide" evidence="2">
    <location>
        <begin position="1"/>
        <end position="18"/>
    </location>
</feature>
<reference evidence="3" key="1">
    <citation type="submission" date="2016-05" db="EMBL/GenBank/DDBJ databases">
        <authorList>
            <person name="Lavstsen T."/>
            <person name="Jespersen J.S."/>
        </authorList>
    </citation>
    <scope>NUCLEOTIDE SEQUENCE</scope>
    <source>
        <tissue evidence="3">Brain</tissue>
    </source>
</reference>
<keyword evidence="1" id="KW-0472">Membrane</keyword>
<accession>A0A1A8G6L0</accession>
<feature type="transmembrane region" description="Helical" evidence="1">
    <location>
        <begin position="87"/>
        <end position="108"/>
    </location>
</feature>
<organism evidence="3">
    <name type="scientific">Nothobranchius korthausae</name>
    <dbReference type="NCBI Taxonomy" id="1143690"/>
    <lineage>
        <taxon>Eukaryota</taxon>
        <taxon>Metazoa</taxon>
        <taxon>Chordata</taxon>
        <taxon>Craniata</taxon>
        <taxon>Vertebrata</taxon>
        <taxon>Euteleostomi</taxon>
        <taxon>Actinopterygii</taxon>
        <taxon>Neopterygii</taxon>
        <taxon>Teleostei</taxon>
        <taxon>Neoteleostei</taxon>
        <taxon>Acanthomorphata</taxon>
        <taxon>Ovalentaria</taxon>
        <taxon>Atherinomorphae</taxon>
        <taxon>Cyprinodontiformes</taxon>
        <taxon>Nothobranchiidae</taxon>
        <taxon>Nothobranchius</taxon>
    </lineage>
</organism>
<reference evidence="3" key="2">
    <citation type="submission" date="2016-06" db="EMBL/GenBank/DDBJ databases">
        <title>The genome of a short-lived fish provides insights into sex chromosome evolution and the genetic control of aging.</title>
        <authorList>
            <person name="Reichwald K."/>
            <person name="Felder M."/>
            <person name="Petzold A."/>
            <person name="Koch P."/>
            <person name="Groth M."/>
            <person name="Platzer M."/>
        </authorList>
    </citation>
    <scope>NUCLEOTIDE SEQUENCE</scope>
    <source>
        <tissue evidence="3">Brain</tissue>
    </source>
</reference>
<feature type="chain" id="PRO_5008370488" description="G-protein coupled receptors family 1 profile domain-containing protein" evidence="2">
    <location>
        <begin position="19"/>
        <end position="368"/>
    </location>
</feature>
<feature type="transmembrane region" description="Helical" evidence="1">
    <location>
        <begin position="42"/>
        <end position="66"/>
    </location>
</feature>
<evidence type="ECO:0000313" key="3">
    <source>
        <dbReference type="EMBL" id="SBQ67330.1"/>
    </source>
</evidence>
<keyword evidence="2" id="KW-0732">Signal</keyword>
<evidence type="ECO:0000256" key="1">
    <source>
        <dbReference type="SAM" id="Phobius"/>
    </source>
</evidence>
<keyword evidence="1" id="KW-1133">Transmembrane helix</keyword>
<protein>
    <recommendedName>
        <fullName evidence="4">G-protein coupled receptors family 1 profile domain-containing protein</fullName>
    </recommendedName>
</protein>
<keyword evidence="1" id="KW-0812">Transmembrane</keyword>
<feature type="transmembrane region" description="Helical" evidence="1">
    <location>
        <begin position="210"/>
        <end position="233"/>
    </location>
</feature>
<proteinExistence type="predicted"/>
<name>A0A1A8G6L0_9TELE</name>